<sequence>MYKDTAIFLASFVCKRSERKMRQHNYKIRAHRTKDREVLQEENILLMENVSINLATNGRKLVTLSNGNPGRFQKRSTESLEAVDLEQQLSTDRTFSDDDKETAESCKRLSTKCKLFMSKCDDDEFC</sequence>
<evidence type="ECO:0000313" key="1">
    <source>
        <dbReference type="Proteomes" id="UP000887565"/>
    </source>
</evidence>
<dbReference type="Proteomes" id="UP000887565">
    <property type="component" value="Unplaced"/>
</dbReference>
<reference evidence="2" key="1">
    <citation type="submission" date="2022-11" db="UniProtKB">
        <authorList>
            <consortium name="WormBaseParasite"/>
        </authorList>
    </citation>
    <scope>IDENTIFICATION</scope>
</reference>
<dbReference type="AlphaFoldDB" id="A0A915HYB1"/>
<keyword evidence="1" id="KW-1185">Reference proteome</keyword>
<accession>A0A915HYB1</accession>
<name>A0A915HYB1_ROMCU</name>
<protein>
    <submittedName>
        <fullName evidence="2">Uncharacterized protein</fullName>
    </submittedName>
</protein>
<dbReference type="WBParaSite" id="nRc.2.0.1.t06825-RA">
    <property type="protein sequence ID" value="nRc.2.0.1.t06825-RA"/>
    <property type="gene ID" value="nRc.2.0.1.g06825"/>
</dbReference>
<evidence type="ECO:0000313" key="2">
    <source>
        <dbReference type="WBParaSite" id="nRc.2.0.1.t06825-RA"/>
    </source>
</evidence>
<proteinExistence type="predicted"/>
<organism evidence="1 2">
    <name type="scientific">Romanomermis culicivorax</name>
    <name type="common">Nematode worm</name>
    <dbReference type="NCBI Taxonomy" id="13658"/>
    <lineage>
        <taxon>Eukaryota</taxon>
        <taxon>Metazoa</taxon>
        <taxon>Ecdysozoa</taxon>
        <taxon>Nematoda</taxon>
        <taxon>Enoplea</taxon>
        <taxon>Dorylaimia</taxon>
        <taxon>Mermithida</taxon>
        <taxon>Mermithoidea</taxon>
        <taxon>Mermithidae</taxon>
        <taxon>Romanomermis</taxon>
    </lineage>
</organism>